<feature type="transmembrane region" description="Helical" evidence="5">
    <location>
        <begin position="288"/>
        <end position="310"/>
    </location>
</feature>
<feature type="transmembrane region" description="Helical" evidence="5">
    <location>
        <begin position="176"/>
        <end position="203"/>
    </location>
</feature>
<feature type="transmembrane region" description="Helical" evidence="5">
    <location>
        <begin position="584"/>
        <end position="604"/>
    </location>
</feature>
<dbReference type="RefSeq" id="XP_012200314.1">
    <property type="nucleotide sequence ID" value="XM_012344924.1"/>
</dbReference>
<dbReference type="OMA" id="CARREPF"/>
<dbReference type="GeneID" id="24141315"/>
<dbReference type="GO" id="GO:0005254">
    <property type="term" value="F:chloride channel activity"/>
    <property type="evidence" value="ECO:0007669"/>
    <property type="project" value="TreeGrafter"/>
</dbReference>
<sequence length="639" mass="70963">MAVRARYGLVFPRSSSPAAIDAVQVALEARGLLVVRETIAGETSPVATSYLAQHDAIALTVTCSRARLEAHAERLSLFKPLADSPCARREPFVMARGDTFAHYAETDGPHRFFSSSEELYVLGDLLDDAIEGHNVEALPLHDKHEKSVLWRDFCWSLYPSNTDLADRMEAYFGPKVALYFAWLHYLTLFLAGPGVLGGLLTLYEYVAAVDESDDVAVSPFFTLFMVLWSACFLQYWQRRSAALACRWGLLDAATKRTLRPDFVGVPHTNPFSGVVSLTYPYYYRALKYVGSALVTTSLLSMAIGIMVISLNFQGYIHAASVGGAYLHWPLVHQFSLPGAIFDQKGGGPLPYVLPYVPVVLHCSLILALNLRYRKIAYALTQWENHATTEAFEDALVLKRFFFEAFDCYIALFYLAFCQLDVVLLKAELTSLYMADTFRRTDDVDATSAKVQVVKEATAFDEYEPFDDYLEKVIEFGYVTLFASCFPLAGLLSMASNLIELKSDQFKLVFLSQRPMVERSTDIGIWQSILRGLVWLSVLTNVFLFGFTTDQLSLFCPSWFQTIPVDDAAFGGVDHIHVAASGQGMTVMGVVFGVEHVLFVLVVLISKLIPSVPDSVVEETARRQRALVLAKPPSSAAESG</sequence>
<evidence type="ECO:0000313" key="7">
    <source>
        <dbReference type="EMBL" id="KDO28981.1"/>
    </source>
</evidence>
<name>A0A067CR11_SAPPC</name>
<dbReference type="Proteomes" id="UP000030745">
    <property type="component" value="Unassembled WGS sequence"/>
</dbReference>
<protein>
    <recommendedName>
        <fullName evidence="6">Anoctamin transmembrane domain-containing protein</fullName>
    </recommendedName>
</protein>
<dbReference type="OrthoDB" id="296386at2759"/>
<dbReference type="AlphaFoldDB" id="A0A067CR11"/>
<dbReference type="VEuPathDB" id="FungiDB:SPRG_20084"/>
<feature type="domain" description="Anoctamin transmembrane" evidence="6">
    <location>
        <begin position="169"/>
        <end position="419"/>
    </location>
</feature>
<feature type="transmembrane region" description="Helical" evidence="5">
    <location>
        <begin position="405"/>
        <end position="424"/>
    </location>
</feature>
<keyword evidence="2 5" id="KW-0812">Transmembrane</keyword>
<proteinExistence type="predicted"/>
<gene>
    <name evidence="7" type="ORF">SPRG_20084</name>
</gene>
<feature type="transmembrane region" description="Helical" evidence="5">
    <location>
        <begin position="475"/>
        <end position="498"/>
    </location>
</feature>
<dbReference type="InterPro" id="IPR049452">
    <property type="entry name" value="Anoctamin_TM"/>
</dbReference>
<keyword evidence="3 5" id="KW-1133">Transmembrane helix</keyword>
<dbReference type="Pfam" id="PF04547">
    <property type="entry name" value="Anoctamin"/>
    <property type="match status" value="2"/>
</dbReference>
<reference evidence="7 8" key="1">
    <citation type="journal article" date="2013" name="PLoS Genet.">
        <title>Distinctive expansion of potential virulence genes in the genome of the oomycete fish pathogen Saprolegnia parasitica.</title>
        <authorList>
            <person name="Jiang R.H."/>
            <person name="de Bruijn I."/>
            <person name="Haas B.J."/>
            <person name="Belmonte R."/>
            <person name="Lobach L."/>
            <person name="Christie J."/>
            <person name="van den Ackerveken G."/>
            <person name="Bottin A."/>
            <person name="Bulone V."/>
            <person name="Diaz-Moreno S.M."/>
            <person name="Dumas B."/>
            <person name="Fan L."/>
            <person name="Gaulin E."/>
            <person name="Govers F."/>
            <person name="Grenville-Briggs L.J."/>
            <person name="Horner N.R."/>
            <person name="Levin J.Z."/>
            <person name="Mammella M."/>
            <person name="Meijer H.J."/>
            <person name="Morris P."/>
            <person name="Nusbaum C."/>
            <person name="Oome S."/>
            <person name="Phillips A.J."/>
            <person name="van Rooyen D."/>
            <person name="Rzeszutek E."/>
            <person name="Saraiva M."/>
            <person name="Secombes C.J."/>
            <person name="Seidl M.F."/>
            <person name="Snel B."/>
            <person name="Stassen J.H."/>
            <person name="Sykes S."/>
            <person name="Tripathy S."/>
            <person name="van den Berg H."/>
            <person name="Vega-Arreguin J.C."/>
            <person name="Wawra S."/>
            <person name="Young S.K."/>
            <person name="Zeng Q."/>
            <person name="Dieguez-Uribeondo J."/>
            <person name="Russ C."/>
            <person name="Tyler B.M."/>
            <person name="van West P."/>
        </authorList>
    </citation>
    <scope>NUCLEOTIDE SEQUENCE [LARGE SCALE GENOMIC DNA]</scope>
    <source>
        <strain evidence="7 8">CBS 223.65</strain>
    </source>
</reference>
<evidence type="ECO:0000256" key="2">
    <source>
        <dbReference type="ARBA" id="ARBA00022692"/>
    </source>
</evidence>
<feature type="transmembrane region" description="Helical" evidence="5">
    <location>
        <begin position="528"/>
        <end position="547"/>
    </location>
</feature>
<evidence type="ECO:0000313" key="8">
    <source>
        <dbReference type="Proteomes" id="UP000030745"/>
    </source>
</evidence>
<feature type="domain" description="Anoctamin transmembrane" evidence="6">
    <location>
        <begin position="442"/>
        <end position="622"/>
    </location>
</feature>
<accession>A0A067CR11</accession>
<organism evidence="7 8">
    <name type="scientific">Saprolegnia parasitica (strain CBS 223.65)</name>
    <dbReference type="NCBI Taxonomy" id="695850"/>
    <lineage>
        <taxon>Eukaryota</taxon>
        <taxon>Sar</taxon>
        <taxon>Stramenopiles</taxon>
        <taxon>Oomycota</taxon>
        <taxon>Saprolegniomycetes</taxon>
        <taxon>Saprolegniales</taxon>
        <taxon>Saprolegniaceae</taxon>
        <taxon>Saprolegnia</taxon>
    </lineage>
</organism>
<keyword evidence="4 5" id="KW-0472">Membrane</keyword>
<dbReference type="KEGG" id="spar:SPRG_20084"/>
<feature type="transmembrane region" description="Helical" evidence="5">
    <location>
        <begin position="215"/>
        <end position="236"/>
    </location>
</feature>
<evidence type="ECO:0000256" key="5">
    <source>
        <dbReference type="SAM" id="Phobius"/>
    </source>
</evidence>
<comment type="subcellular location">
    <subcellularLocation>
        <location evidence="1">Membrane</location>
        <topology evidence="1">Multi-pass membrane protein</topology>
    </subcellularLocation>
</comment>
<feature type="transmembrane region" description="Helical" evidence="5">
    <location>
        <begin position="351"/>
        <end position="370"/>
    </location>
</feature>
<evidence type="ECO:0000256" key="4">
    <source>
        <dbReference type="ARBA" id="ARBA00023136"/>
    </source>
</evidence>
<dbReference type="EMBL" id="KK583208">
    <property type="protein sequence ID" value="KDO28981.1"/>
    <property type="molecule type" value="Genomic_DNA"/>
</dbReference>
<evidence type="ECO:0000256" key="3">
    <source>
        <dbReference type="ARBA" id="ARBA00022989"/>
    </source>
</evidence>
<evidence type="ECO:0000256" key="1">
    <source>
        <dbReference type="ARBA" id="ARBA00004141"/>
    </source>
</evidence>
<keyword evidence="8" id="KW-1185">Reference proteome</keyword>
<dbReference type="PANTHER" id="PTHR12308">
    <property type="entry name" value="ANOCTAMIN"/>
    <property type="match status" value="1"/>
</dbReference>
<evidence type="ECO:0000259" key="6">
    <source>
        <dbReference type="Pfam" id="PF04547"/>
    </source>
</evidence>
<dbReference type="InterPro" id="IPR007632">
    <property type="entry name" value="Anoctamin"/>
</dbReference>
<dbReference type="PANTHER" id="PTHR12308:SF73">
    <property type="entry name" value="ANOCTAMIN"/>
    <property type="match status" value="1"/>
</dbReference>
<dbReference type="GO" id="GO:0016020">
    <property type="term" value="C:membrane"/>
    <property type="evidence" value="ECO:0007669"/>
    <property type="project" value="UniProtKB-SubCell"/>
</dbReference>